<keyword evidence="11" id="KW-0812">Transmembrane</keyword>
<dbReference type="SUPFAM" id="SSF52058">
    <property type="entry name" value="L domain-like"/>
    <property type="match status" value="1"/>
</dbReference>
<evidence type="ECO:0000256" key="9">
    <source>
        <dbReference type="SAM" id="Coils"/>
    </source>
</evidence>
<dbReference type="InterPro" id="IPR058922">
    <property type="entry name" value="WHD_DRP"/>
</dbReference>
<keyword evidence="4" id="KW-0433">Leucine-rich repeat</keyword>
<feature type="transmembrane region" description="Helical" evidence="11">
    <location>
        <begin position="230"/>
        <end position="249"/>
    </location>
</feature>
<evidence type="ECO:0000313" key="16">
    <source>
        <dbReference type="EMBL" id="THG07955.1"/>
    </source>
</evidence>
<dbReference type="InterPro" id="IPR057135">
    <property type="entry name" value="At4g27190-like_LRR"/>
</dbReference>
<dbReference type="SUPFAM" id="SSF52540">
    <property type="entry name" value="P-loop containing nucleoside triphosphate hydrolases"/>
    <property type="match status" value="1"/>
</dbReference>
<feature type="region of interest" description="Disordered" evidence="10">
    <location>
        <begin position="424"/>
        <end position="446"/>
    </location>
</feature>
<dbReference type="InterPro" id="IPR042197">
    <property type="entry name" value="Apaf_helical"/>
</dbReference>
<dbReference type="InterPro" id="IPR037185">
    <property type="entry name" value="EmrE-like"/>
</dbReference>
<dbReference type="Gene3D" id="3.80.10.10">
    <property type="entry name" value="Ribonuclease Inhibitor"/>
    <property type="match status" value="2"/>
</dbReference>
<dbReference type="InterPro" id="IPR032675">
    <property type="entry name" value="LRR_dom_sf"/>
</dbReference>
<keyword evidence="17" id="KW-1185">Reference proteome</keyword>
<evidence type="ECO:0000256" key="4">
    <source>
        <dbReference type="ARBA" id="ARBA00022614"/>
    </source>
</evidence>
<proteinExistence type="inferred from homology"/>
<dbReference type="GO" id="GO:0006952">
    <property type="term" value="P:defense response"/>
    <property type="evidence" value="ECO:0007669"/>
    <property type="project" value="UniProtKB-KW"/>
</dbReference>
<dbReference type="Pfam" id="PF23559">
    <property type="entry name" value="WHD_DRP"/>
    <property type="match status" value="1"/>
</dbReference>
<dbReference type="GO" id="GO:0016020">
    <property type="term" value="C:membrane"/>
    <property type="evidence" value="ECO:0007669"/>
    <property type="project" value="InterPro"/>
</dbReference>
<dbReference type="GO" id="GO:0043531">
    <property type="term" value="F:ADP binding"/>
    <property type="evidence" value="ECO:0007669"/>
    <property type="project" value="InterPro"/>
</dbReference>
<dbReference type="Proteomes" id="UP000306102">
    <property type="component" value="Unassembled WGS sequence"/>
</dbReference>
<dbReference type="Gene3D" id="1.10.8.430">
    <property type="entry name" value="Helical domain of apoptotic protease-activating factors"/>
    <property type="match status" value="1"/>
</dbReference>
<feature type="domain" description="EamA" evidence="12">
    <location>
        <begin position="231"/>
        <end position="369"/>
    </location>
</feature>
<dbReference type="Gene3D" id="1.10.10.10">
    <property type="entry name" value="Winged helix-like DNA-binding domain superfamily/Winged helix DNA-binding domain"/>
    <property type="match status" value="1"/>
</dbReference>
<name>A0A4S4DYN2_CAMSN</name>
<evidence type="ECO:0000256" key="6">
    <source>
        <dbReference type="ARBA" id="ARBA00022741"/>
    </source>
</evidence>
<comment type="caution">
    <text evidence="16">The sequence shown here is derived from an EMBL/GenBank/DDBJ whole genome shotgun (WGS) entry which is preliminary data.</text>
</comment>
<dbReference type="InterPro" id="IPR000620">
    <property type="entry name" value="EamA_dom"/>
</dbReference>
<feature type="domain" description="NB-ARC" evidence="13">
    <location>
        <begin position="614"/>
        <end position="688"/>
    </location>
</feature>
<sequence>MIQRVPDGTSRTDPCFPNQWPRCQAHRGTCTRVQRRTGSLPANLPTIKLEREMECRDRLEIESLTFFLSSTSAYILWQSFRFPSDLSSWPKVYALACLVHGEAVLSRRGGVIAINAGIVASGVTFTLMAWCVQIRGPLFVSIFSPVMLVLVAIAGLLLLDEKLHLGRMERLGLGTMIGKATVAGTLMCTGGAMLLMFYKGAEVNIWSTNVHLFHKGGHVASPHPHDRNDMVGILLILSCCISTATGLIVQAKMIQDYPCVYSSTGLTTTMATIQAIGYALCIDRDWSKWKLGWNLRLLTVSYAGALACGVTFTLIAWCVQIKGPLFVSVFSPVLLVFVAIAGSLLLDEKLHLGSVLGAVVIVCGLYMVLWGKSRELKRIPQLMPSKSSEESEHVDVIVTSSTENNNGRSDNIVAVDEEEEEISSEYLNPSSRLQPPPETATGASCTAAAASLGSSSAATGSASGNGAAGLEITHRIGHAMENIRSAIEIGKNLCDLIGPWIEYHNNLDTNMETLKRKTEQLNGRNNDINEETLERQEPEVRGLKNAFKRAELGKRVVKTIKEVEKLHENGGFCYGLLIDDPTCGHAIPAAESLAETTSVRNKEKIWNFLMDDAVRKIVSKAFKIKNLQRQIAKKLNLGLSDYEDKLRTASEIQNMLSQKKRYVLILDDLWKAFPLEEVGIGHTMENIRSAIEIGKNLCDLTGPWIEYHNNLDTNMETLKRKTEQLNGQNNDINEETLERQEPEVRGLKNAFKRAELGKRVVKMIKEVEKLHENGGFCYGLLIDDPTCGHAIPAAESLAETTSVRNKEKIWNFLMDDAVRKIVSKAFKIKNLQRQIAKKLNLGLSDYEDKLRTASEIQNMLSQKKRYVLILDDLWKAFPLEEVGIPEPTRDNGLLDPQVKETAERVAKKCARLPLVIVTVARNMKGVNEIHEWRNAEQIMDKEKGLFKRLKFSYSCLKDEQAQHCFLYCALYPEDCSIGREELIEYWIAEGLIREMGNRESMYSKGHTILNKLINTYLLEEGEWKESVKIHDLIRDMALKITSTSPRFMVGAGEGLKRAPQKDWSDDLERVSLMRNDIEELPSEPPICPHLTTFLFQRNWSKVLQIPGSFFMRMPRLKVLDLFDTAIESLPNSISMLENLHQLLLRHCYELKYVLSLEKLKALEHFELTHSQIEEVPQGIEELVNLRKLELSENDILGYKSKTVSKRAVMLEAIKRSQGLVSQCARVYKVCEICAMQNTGVEAVVLPRDIEDLRIRRWDNHISLTDIQSLRDARGLRKFSIEECDGLESVFSSSSSSSSSCFSEDHIPLTRVEELEFWNLPNFRVLFDRVIPPHNISFNLKILKLWECPKMESIFPALLLQNFPNLEELRVYECENVEEIIVEVETSDRGGHCEDDGNTITLPNLKKLYLQNLPRLKSIYKGIMVCESQQANYILHYPMLRRLAISLHMNEDGEQASAPPALQRIRGEEE</sequence>
<feature type="coiled-coil region" evidence="9">
    <location>
        <begin position="708"/>
        <end position="738"/>
    </location>
</feature>
<feature type="domain" description="Disease resistance protein winged helix" evidence="15">
    <location>
        <begin position="970"/>
        <end position="1037"/>
    </location>
</feature>
<evidence type="ECO:0000259" key="13">
    <source>
        <dbReference type="Pfam" id="PF00931"/>
    </source>
</evidence>
<dbReference type="Pfam" id="PF00931">
    <property type="entry name" value="NB-ARC"/>
    <property type="match status" value="2"/>
</dbReference>
<dbReference type="EMBL" id="SDRB02009673">
    <property type="protein sequence ID" value="THG07955.1"/>
    <property type="molecule type" value="Genomic_DNA"/>
</dbReference>
<evidence type="ECO:0000259" key="15">
    <source>
        <dbReference type="Pfam" id="PF23559"/>
    </source>
</evidence>
<evidence type="ECO:0000256" key="8">
    <source>
        <dbReference type="ARBA" id="ARBA00022840"/>
    </source>
</evidence>
<dbReference type="InterPro" id="IPR036388">
    <property type="entry name" value="WH-like_DNA-bd_sf"/>
</dbReference>
<feature type="transmembrane region" description="Helical" evidence="11">
    <location>
        <begin position="138"/>
        <end position="159"/>
    </location>
</feature>
<keyword evidence="8" id="KW-0067">ATP-binding</keyword>
<dbReference type="InterPro" id="IPR027417">
    <property type="entry name" value="P-loop_NTPase"/>
</dbReference>
<protein>
    <recommendedName>
        <fullName evidence="18">NB-ARC domain-containing protein</fullName>
    </recommendedName>
</protein>
<feature type="transmembrane region" description="Helical" evidence="11">
    <location>
        <begin position="326"/>
        <end position="346"/>
    </location>
</feature>
<feature type="coiled-coil region" evidence="9">
    <location>
        <begin position="504"/>
        <end position="531"/>
    </location>
</feature>
<dbReference type="Pfam" id="PF00892">
    <property type="entry name" value="EamA"/>
    <property type="match status" value="1"/>
</dbReference>
<feature type="transmembrane region" description="Helical" evidence="11">
    <location>
        <begin position="300"/>
        <end position="319"/>
    </location>
</feature>
<evidence type="ECO:0000256" key="7">
    <source>
        <dbReference type="ARBA" id="ARBA00022821"/>
    </source>
</evidence>
<feature type="transmembrane region" description="Helical" evidence="11">
    <location>
        <begin position="352"/>
        <end position="371"/>
    </location>
</feature>
<evidence type="ECO:0000313" key="17">
    <source>
        <dbReference type="Proteomes" id="UP000306102"/>
    </source>
</evidence>
<feature type="domain" description="NB-ARC" evidence="13">
    <location>
        <begin position="818"/>
        <end position="892"/>
    </location>
</feature>
<dbReference type="GO" id="GO:0005524">
    <property type="term" value="F:ATP binding"/>
    <property type="evidence" value="ECO:0007669"/>
    <property type="project" value="UniProtKB-KW"/>
</dbReference>
<keyword evidence="6" id="KW-0547">Nucleotide-binding</keyword>
<feature type="transmembrane region" description="Helical" evidence="11">
    <location>
        <begin position="112"/>
        <end position="132"/>
    </location>
</feature>
<keyword evidence="5" id="KW-0677">Repeat</keyword>
<organism evidence="16 17">
    <name type="scientific">Camellia sinensis var. sinensis</name>
    <name type="common">China tea</name>
    <dbReference type="NCBI Taxonomy" id="542762"/>
    <lineage>
        <taxon>Eukaryota</taxon>
        <taxon>Viridiplantae</taxon>
        <taxon>Streptophyta</taxon>
        <taxon>Embryophyta</taxon>
        <taxon>Tracheophyta</taxon>
        <taxon>Spermatophyta</taxon>
        <taxon>Magnoliopsida</taxon>
        <taxon>eudicotyledons</taxon>
        <taxon>Gunneridae</taxon>
        <taxon>Pentapetalae</taxon>
        <taxon>asterids</taxon>
        <taxon>Ericales</taxon>
        <taxon>Theaceae</taxon>
        <taxon>Camellia</taxon>
    </lineage>
</organism>
<keyword evidence="7" id="KW-0611">Plant defense</keyword>
<dbReference type="Pfam" id="PF23247">
    <property type="entry name" value="LRR_RPS2"/>
    <property type="match status" value="1"/>
</dbReference>
<feature type="domain" description="Disease resistance protein At4g27190-like leucine-rich repeats" evidence="14">
    <location>
        <begin position="1328"/>
        <end position="1420"/>
    </location>
</feature>
<dbReference type="PANTHER" id="PTHR33463">
    <property type="entry name" value="NB-ARC DOMAIN-CONTAINING PROTEIN-RELATED"/>
    <property type="match status" value="1"/>
</dbReference>
<evidence type="ECO:0000256" key="3">
    <source>
        <dbReference type="ARBA" id="ARBA00008894"/>
    </source>
</evidence>
<evidence type="ECO:0000256" key="2">
    <source>
        <dbReference type="ARBA" id="ARBA00007635"/>
    </source>
</evidence>
<dbReference type="FunFam" id="1.10.10.10:FF:000322">
    <property type="entry name" value="Probable disease resistance protein At1g63360"/>
    <property type="match status" value="1"/>
</dbReference>
<gene>
    <name evidence="16" type="ORF">TEA_003799</name>
</gene>
<keyword evidence="11" id="KW-1133">Transmembrane helix</keyword>
<comment type="similarity">
    <text evidence="2">Belongs to the drug/metabolite transporter (DMT) superfamily. Plant drug/metabolite exporter (P-DME) (TC 2.A.7.4) family.</text>
</comment>
<comment type="subcellular location">
    <subcellularLocation>
        <location evidence="1">Membrane</location>
        <topology evidence="1">Multi-pass membrane protein</topology>
    </subcellularLocation>
</comment>
<feature type="transmembrane region" description="Helical" evidence="11">
    <location>
        <begin position="180"/>
        <end position="198"/>
    </location>
</feature>
<evidence type="ECO:0000259" key="12">
    <source>
        <dbReference type="Pfam" id="PF00892"/>
    </source>
</evidence>
<accession>A0A4S4DYN2</accession>
<evidence type="ECO:0000256" key="11">
    <source>
        <dbReference type="SAM" id="Phobius"/>
    </source>
</evidence>
<evidence type="ECO:0000259" key="14">
    <source>
        <dbReference type="Pfam" id="PF23247"/>
    </source>
</evidence>
<evidence type="ECO:0008006" key="18">
    <source>
        <dbReference type="Google" id="ProtNLM"/>
    </source>
</evidence>
<dbReference type="InterPro" id="IPR050905">
    <property type="entry name" value="Plant_NBS-LRR"/>
</dbReference>
<evidence type="ECO:0000256" key="10">
    <source>
        <dbReference type="SAM" id="MobiDB-lite"/>
    </source>
</evidence>
<reference evidence="16 17" key="1">
    <citation type="journal article" date="2018" name="Proc. Natl. Acad. Sci. U.S.A.">
        <title>Draft genome sequence of Camellia sinensis var. sinensis provides insights into the evolution of the tea genome and tea quality.</title>
        <authorList>
            <person name="Wei C."/>
            <person name="Yang H."/>
            <person name="Wang S."/>
            <person name="Zhao J."/>
            <person name="Liu C."/>
            <person name="Gao L."/>
            <person name="Xia E."/>
            <person name="Lu Y."/>
            <person name="Tai Y."/>
            <person name="She G."/>
            <person name="Sun J."/>
            <person name="Cao H."/>
            <person name="Tong W."/>
            <person name="Gao Q."/>
            <person name="Li Y."/>
            <person name="Deng W."/>
            <person name="Jiang X."/>
            <person name="Wang W."/>
            <person name="Chen Q."/>
            <person name="Zhang S."/>
            <person name="Li H."/>
            <person name="Wu J."/>
            <person name="Wang P."/>
            <person name="Li P."/>
            <person name="Shi C."/>
            <person name="Zheng F."/>
            <person name="Jian J."/>
            <person name="Huang B."/>
            <person name="Shan D."/>
            <person name="Shi M."/>
            <person name="Fang C."/>
            <person name="Yue Y."/>
            <person name="Li F."/>
            <person name="Li D."/>
            <person name="Wei S."/>
            <person name="Han B."/>
            <person name="Jiang C."/>
            <person name="Yin Y."/>
            <person name="Xia T."/>
            <person name="Zhang Z."/>
            <person name="Bennetzen J.L."/>
            <person name="Zhao S."/>
            <person name="Wan X."/>
        </authorList>
    </citation>
    <scope>NUCLEOTIDE SEQUENCE [LARGE SCALE GENOMIC DNA]</scope>
    <source>
        <strain evidence="17">cv. Shuchazao</strain>
        <tissue evidence="16">Leaf</tissue>
    </source>
</reference>
<evidence type="ECO:0000256" key="1">
    <source>
        <dbReference type="ARBA" id="ARBA00004141"/>
    </source>
</evidence>
<keyword evidence="9" id="KW-0175">Coiled coil</keyword>
<comment type="similarity">
    <text evidence="3">Belongs to the disease resistance NB-LRR family.</text>
</comment>
<dbReference type="SUPFAM" id="SSF103481">
    <property type="entry name" value="Multidrug resistance efflux transporter EmrE"/>
    <property type="match status" value="1"/>
</dbReference>
<dbReference type="InterPro" id="IPR002182">
    <property type="entry name" value="NB-ARC"/>
</dbReference>
<keyword evidence="11" id="KW-0472">Membrane</keyword>
<evidence type="ECO:0000256" key="5">
    <source>
        <dbReference type="ARBA" id="ARBA00022737"/>
    </source>
</evidence>
<dbReference type="PANTHER" id="PTHR33463:SF187">
    <property type="entry name" value="AND NB-ARC DOMAIN DISEASE RESISTANCE PROTEIN, PUTATIVE-RELATED"/>
    <property type="match status" value="1"/>
</dbReference>